<keyword evidence="4" id="KW-0547">Nucleotide-binding</keyword>
<dbReference type="GO" id="GO:0070507">
    <property type="term" value="P:regulation of microtubule cytoskeleton organization"/>
    <property type="evidence" value="ECO:0007669"/>
    <property type="project" value="TreeGrafter"/>
</dbReference>
<dbReference type="GO" id="GO:0005634">
    <property type="term" value="C:nucleus"/>
    <property type="evidence" value="ECO:0007669"/>
    <property type="project" value="TreeGrafter"/>
</dbReference>
<dbReference type="GO" id="GO:0007165">
    <property type="term" value="P:signal transduction"/>
    <property type="evidence" value="ECO:0007669"/>
    <property type="project" value="TreeGrafter"/>
</dbReference>
<dbReference type="GO" id="GO:0030154">
    <property type="term" value="P:cell differentiation"/>
    <property type="evidence" value="ECO:0007669"/>
    <property type="project" value="TreeGrafter"/>
</dbReference>
<comment type="similarity">
    <text evidence="1">Belongs to the protein kinase superfamily. CMGC Ser/Thr protein kinase family. GSK-3 subfamily.</text>
</comment>
<organism evidence="8 9">
    <name type="scientific">Meloidogyne graminicola</name>
    <dbReference type="NCBI Taxonomy" id="189291"/>
    <lineage>
        <taxon>Eukaryota</taxon>
        <taxon>Metazoa</taxon>
        <taxon>Ecdysozoa</taxon>
        <taxon>Nematoda</taxon>
        <taxon>Chromadorea</taxon>
        <taxon>Rhabditida</taxon>
        <taxon>Tylenchina</taxon>
        <taxon>Tylenchomorpha</taxon>
        <taxon>Tylenchoidea</taxon>
        <taxon>Meloidogynidae</taxon>
        <taxon>Meloidogyninae</taxon>
        <taxon>Meloidogyne</taxon>
    </lineage>
</organism>
<dbReference type="GO" id="GO:0090090">
    <property type="term" value="P:negative regulation of canonical Wnt signaling pathway"/>
    <property type="evidence" value="ECO:0007669"/>
    <property type="project" value="TreeGrafter"/>
</dbReference>
<evidence type="ECO:0000313" key="8">
    <source>
        <dbReference type="EMBL" id="KAF7626111.1"/>
    </source>
</evidence>
<dbReference type="Proteomes" id="UP000605970">
    <property type="component" value="Unassembled WGS sequence"/>
</dbReference>
<protein>
    <submittedName>
        <fullName evidence="8">Protein kinase domain-containing protein</fullName>
    </submittedName>
</protein>
<dbReference type="AlphaFoldDB" id="A0A8S9ZD91"/>
<dbReference type="Pfam" id="PF00069">
    <property type="entry name" value="Pkinase"/>
    <property type="match status" value="1"/>
</dbReference>
<dbReference type="InterPro" id="IPR050591">
    <property type="entry name" value="GSK-3"/>
</dbReference>
<evidence type="ECO:0000256" key="3">
    <source>
        <dbReference type="ARBA" id="ARBA00022679"/>
    </source>
</evidence>
<evidence type="ECO:0000313" key="9">
    <source>
        <dbReference type="Proteomes" id="UP000605970"/>
    </source>
</evidence>
<keyword evidence="9" id="KW-1185">Reference proteome</keyword>
<dbReference type="Gene3D" id="1.10.510.10">
    <property type="entry name" value="Transferase(Phosphotransferase) domain 1"/>
    <property type="match status" value="1"/>
</dbReference>
<gene>
    <name evidence="8" type="ORF">Mgra_00009719</name>
</gene>
<dbReference type="InterPro" id="IPR000719">
    <property type="entry name" value="Prot_kinase_dom"/>
</dbReference>
<evidence type="ECO:0000256" key="4">
    <source>
        <dbReference type="ARBA" id="ARBA00022741"/>
    </source>
</evidence>
<dbReference type="Gene3D" id="3.30.200.20">
    <property type="entry name" value="Phosphorylase Kinase, domain 1"/>
    <property type="match status" value="1"/>
</dbReference>
<dbReference type="SUPFAM" id="SSF56112">
    <property type="entry name" value="Protein kinase-like (PK-like)"/>
    <property type="match status" value="1"/>
</dbReference>
<dbReference type="PANTHER" id="PTHR24057">
    <property type="entry name" value="GLYCOGEN SYNTHASE KINASE-3 ALPHA"/>
    <property type="match status" value="1"/>
</dbReference>
<feature type="domain" description="Protein kinase" evidence="7">
    <location>
        <begin position="25"/>
        <end position="312"/>
    </location>
</feature>
<dbReference type="PANTHER" id="PTHR24057:SF18">
    <property type="entry name" value="SERINE_THREONINE-PROTEIN KINASE R03D7.5-RELATED"/>
    <property type="match status" value="1"/>
</dbReference>
<keyword evidence="3" id="KW-0808">Transferase</keyword>
<name>A0A8S9ZD91_9BILA</name>
<dbReference type="InterPro" id="IPR011009">
    <property type="entry name" value="Kinase-like_dom_sf"/>
</dbReference>
<evidence type="ECO:0000259" key="7">
    <source>
        <dbReference type="PROSITE" id="PS50011"/>
    </source>
</evidence>
<evidence type="ECO:0000256" key="6">
    <source>
        <dbReference type="ARBA" id="ARBA00022840"/>
    </source>
</evidence>
<evidence type="ECO:0000256" key="2">
    <source>
        <dbReference type="ARBA" id="ARBA00022527"/>
    </source>
</evidence>
<evidence type="ECO:0000256" key="5">
    <source>
        <dbReference type="ARBA" id="ARBA00022777"/>
    </source>
</evidence>
<dbReference type="FunFam" id="1.10.510.10:FF:000624">
    <property type="entry name" value="Mitogen-activated protein kinase"/>
    <property type="match status" value="1"/>
</dbReference>
<dbReference type="PROSITE" id="PS50011">
    <property type="entry name" value="PROTEIN_KINASE_DOM"/>
    <property type="match status" value="1"/>
</dbReference>
<accession>A0A8S9ZD91</accession>
<dbReference type="GO" id="GO:0032436">
    <property type="term" value="P:positive regulation of proteasomal ubiquitin-dependent protein catabolic process"/>
    <property type="evidence" value="ECO:0007669"/>
    <property type="project" value="TreeGrafter"/>
</dbReference>
<dbReference type="InterPro" id="IPR008271">
    <property type="entry name" value="Ser/Thr_kinase_AS"/>
</dbReference>
<keyword evidence="5 8" id="KW-0418">Kinase</keyword>
<sequence>MDEDPANIHRDYKDPSGVSVTIRVMDKNLHTRDGNFSFVYRARVSQIFEDGAEQEPQLVALKKVMIPRIKDFRELHILRHLVRYPHPNIIKLMFSQRRKYKIDYLQVVYTLVFEFIPTTLAKLKQEYFRDKNVIDIKLCIWQLFAGLHHLRELHIIHRDIKPANLLVNPKTGRLTIADFGSAIFLPSYPDVYQGTYAVTRYYRPPELILGATRYNCMVDVWSAGCIFAELYIGEALFAGANAFLQLQLIYNKLGTPSADDLKAMQVLEKDYICAIRHQAIYPFGELFSKGKKRNNGVLVADTISLEQQKHIL</sequence>
<comment type="caution">
    <text evidence="8">The sequence shown here is derived from an EMBL/GenBank/DDBJ whole genome shotgun (WGS) entry which is preliminary data.</text>
</comment>
<dbReference type="GO" id="GO:0005829">
    <property type="term" value="C:cytosol"/>
    <property type="evidence" value="ECO:0007669"/>
    <property type="project" value="TreeGrafter"/>
</dbReference>
<dbReference type="GO" id="GO:0005524">
    <property type="term" value="F:ATP binding"/>
    <property type="evidence" value="ECO:0007669"/>
    <property type="project" value="UniProtKB-KW"/>
</dbReference>
<dbReference type="OrthoDB" id="272141at2759"/>
<dbReference type="SMART" id="SM00220">
    <property type="entry name" value="S_TKc"/>
    <property type="match status" value="1"/>
</dbReference>
<keyword evidence="6" id="KW-0067">ATP-binding</keyword>
<proteinExistence type="inferred from homology"/>
<dbReference type="EMBL" id="JABEBT010000178">
    <property type="protein sequence ID" value="KAF7626111.1"/>
    <property type="molecule type" value="Genomic_DNA"/>
</dbReference>
<evidence type="ECO:0000256" key="1">
    <source>
        <dbReference type="ARBA" id="ARBA00005527"/>
    </source>
</evidence>
<reference evidence="8" key="1">
    <citation type="journal article" date="2020" name="Ecol. Evol.">
        <title>Genome structure and content of the rice root-knot nematode (Meloidogyne graminicola).</title>
        <authorList>
            <person name="Phan N.T."/>
            <person name="Danchin E.G.J."/>
            <person name="Klopp C."/>
            <person name="Perfus-Barbeoch L."/>
            <person name="Kozlowski D.K."/>
            <person name="Koutsovoulos G.D."/>
            <person name="Lopez-Roques C."/>
            <person name="Bouchez O."/>
            <person name="Zahm M."/>
            <person name="Besnard G."/>
            <person name="Bellafiore S."/>
        </authorList>
    </citation>
    <scope>NUCLEOTIDE SEQUENCE</scope>
    <source>
        <strain evidence="8">VN-18</strain>
    </source>
</reference>
<dbReference type="PROSITE" id="PS00108">
    <property type="entry name" value="PROTEIN_KINASE_ST"/>
    <property type="match status" value="1"/>
</dbReference>
<dbReference type="GO" id="GO:0030424">
    <property type="term" value="C:axon"/>
    <property type="evidence" value="ECO:0007669"/>
    <property type="project" value="TreeGrafter"/>
</dbReference>
<keyword evidence="2" id="KW-0723">Serine/threonine-protein kinase</keyword>
<dbReference type="GO" id="GO:0004674">
    <property type="term" value="F:protein serine/threonine kinase activity"/>
    <property type="evidence" value="ECO:0007669"/>
    <property type="project" value="UniProtKB-KW"/>
</dbReference>